<dbReference type="InterPro" id="IPR021866">
    <property type="entry name" value="SpoIIAA-like"/>
</dbReference>
<evidence type="ECO:0000313" key="1">
    <source>
        <dbReference type="EMBL" id="KKO03134.1"/>
    </source>
</evidence>
<sequence length="121" mass="13607">MLNITLDPENAIVMLEPHGTLSEEDFRRVRAAVDPFIELHQGLRGMIIHVHSFPGWDSFSAMISHLTFVHNHHKKVKRIAVASDSNLGNVAEALGSHLIAAEIKSFDFTQLADAQRWILEE</sequence>
<proteinExistence type="predicted"/>
<comment type="caution">
    <text evidence="1">The sequence shown here is derived from an EMBL/GenBank/DDBJ whole genome shotgun (WGS) entry which is preliminary data.</text>
</comment>
<gene>
    <name evidence="1" type="ORF">LCGC14_0100550</name>
</gene>
<evidence type="ECO:0008006" key="2">
    <source>
        <dbReference type="Google" id="ProtNLM"/>
    </source>
</evidence>
<dbReference type="EMBL" id="LAZR01000028">
    <property type="protein sequence ID" value="KKO03134.1"/>
    <property type="molecule type" value="Genomic_DNA"/>
</dbReference>
<name>A0A0F9YF88_9ZZZZ</name>
<protein>
    <recommendedName>
        <fullName evidence="2">STAS/SEC14 domain-containing protein</fullName>
    </recommendedName>
</protein>
<accession>A0A0F9YF88</accession>
<dbReference type="InterPro" id="IPR038396">
    <property type="entry name" value="SpoIIAA-like_sf"/>
</dbReference>
<dbReference type="Gene3D" id="3.40.50.10600">
    <property type="entry name" value="SpoIIaa-like domains"/>
    <property type="match status" value="1"/>
</dbReference>
<dbReference type="SUPFAM" id="SSF52091">
    <property type="entry name" value="SpoIIaa-like"/>
    <property type="match status" value="1"/>
</dbReference>
<dbReference type="InterPro" id="IPR036513">
    <property type="entry name" value="STAS_dom_sf"/>
</dbReference>
<reference evidence="1" key="1">
    <citation type="journal article" date="2015" name="Nature">
        <title>Complex archaea that bridge the gap between prokaryotes and eukaryotes.</title>
        <authorList>
            <person name="Spang A."/>
            <person name="Saw J.H."/>
            <person name="Jorgensen S.L."/>
            <person name="Zaremba-Niedzwiedzka K."/>
            <person name="Martijn J."/>
            <person name="Lind A.E."/>
            <person name="van Eijk R."/>
            <person name="Schleper C."/>
            <person name="Guy L."/>
            <person name="Ettema T.J."/>
        </authorList>
    </citation>
    <scope>NUCLEOTIDE SEQUENCE</scope>
</reference>
<organism evidence="1">
    <name type="scientific">marine sediment metagenome</name>
    <dbReference type="NCBI Taxonomy" id="412755"/>
    <lineage>
        <taxon>unclassified sequences</taxon>
        <taxon>metagenomes</taxon>
        <taxon>ecological metagenomes</taxon>
    </lineage>
</organism>
<dbReference type="AlphaFoldDB" id="A0A0F9YF88"/>
<dbReference type="Pfam" id="PF11964">
    <property type="entry name" value="SpoIIAA-like"/>
    <property type="match status" value="1"/>
</dbReference>